<dbReference type="Proteomes" id="UP001320460">
    <property type="component" value="Chromosome"/>
</dbReference>
<keyword evidence="1" id="KW-0812">Transmembrane</keyword>
<protein>
    <recommendedName>
        <fullName evidence="4">Secreted protein</fullName>
    </recommendedName>
</protein>
<accession>A0ABN6LPN9</accession>
<reference evidence="2 3" key="1">
    <citation type="submission" date="2021-12" db="EMBL/GenBank/DDBJ databases">
        <title>Complete genome sequence of Phytobacter diazotrophicus TA9734.</title>
        <authorList>
            <person name="Kubota H."/>
            <person name="Nakayama Y."/>
            <person name="Ariyoshi T."/>
        </authorList>
    </citation>
    <scope>NUCLEOTIDE SEQUENCE [LARGE SCALE GENOMIC DNA]</scope>
    <source>
        <strain evidence="2 3">TA9734</strain>
    </source>
</reference>
<keyword evidence="3" id="KW-1185">Reference proteome</keyword>
<name>A0ABN6LPN9_9ENTR</name>
<sequence length="99" mass="11244">MALYEIIFELAVALRQVSTVFCRLAFYPFVFLSDIAMLAQIITKCQMSYRVLAAQLKGVKMMGSLILAFYKIAPARNTILTSRRVTRLAQGVVMFIQQM</sequence>
<proteinExistence type="predicted"/>
<evidence type="ECO:0008006" key="4">
    <source>
        <dbReference type="Google" id="ProtNLM"/>
    </source>
</evidence>
<organism evidence="2 3">
    <name type="scientific">Phytobacter diazotrophicus</name>
    <dbReference type="NCBI Taxonomy" id="395631"/>
    <lineage>
        <taxon>Bacteria</taxon>
        <taxon>Pseudomonadati</taxon>
        <taxon>Pseudomonadota</taxon>
        <taxon>Gammaproteobacteria</taxon>
        <taxon>Enterobacterales</taxon>
        <taxon>Enterobacteriaceae</taxon>
        <taxon>Phytobacter</taxon>
    </lineage>
</organism>
<evidence type="ECO:0000313" key="3">
    <source>
        <dbReference type="Proteomes" id="UP001320460"/>
    </source>
</evidence>
<evidence type="ECO:0000313" key="2">
    <source>
        <dbReference type="EMBL" id="BDD51187.1"/>
    </source>
</evidence>
<keyword evidence="1" id="KW-1133">Transmembrane helix</keyword>
<keyword evidence="1" id="KW-0472">Membrane</keyword>
<evidence type="ECO:0000256" key="1">
    <source>
        <dbReference type="SAM" id="Phobius"/>
    </source>
</evidence>
<dbReference type="EMBL" id="AP025334">
    <property type="protein sequence ID" value="BDD51187.1"/>
    <property type="molecule type" value="Genomic_DNA"/>
</dbReference>
<gene>
    <name evidence="2" type="ORF">PDTA9734_26740</name>
</gene>
<feature type="transmembrane region" description="Helical" evidence="1">
    <location>
        <begin position="24"/>
        <end position="42"/>
    </location>
</feature>